<feature type="domain" description="Mur ligase central" evidence="14">
    <location>
        <begin position="106"/>
        <end position="293"/>
    </location>
</feature>
<evidence type="ECO:0000256" key="6">
    <source>
        <dbReference type="ARBA" id="ARBA00022960"/>
    </source>
</evidence>
<keyword evidence="2 10" id="KW-0436">Ligase</keyword>
<dbReference type="HAMAP" id="MF_02019">
    <property type="entry name" value="MurF"/>
    <property type="match status" value="1"/>
</dbReference>
<keyword evidence="8 10" id="KW-0131">Cell cycle</keyword>
<dbReference type="InterPro" id="IPR000713">
    <property type="entry name" value="Mur_ligase_N"/>
</dbReference>
<comment type="catalytic activity">
    <reaction evidence="10 11">
        <text>D-alanyl-D-alanine + UDP-N-acetyl-alpha-D-muramoyl-L-alanyl-gamma-D-glutamyl-meso-2,6-diaminopimelate + ATP = UDP-N-acetyl-alpha-D-muramoyl-L-alanyl-gamma-D-glutamyl-meso-2,6-diaminopimeloyl-D-alanyl-D-alanine + ADP + phosphate + H(+)</text>
        <dbReference type="Rhea" id="RHEA:28374"/>
        <dbReference type="ChEBI" id="CHEBI:15378"/>
        <dbReference type="ChEBI" id="CHEBI:30616"/>
        <dbReference type="ChEBI" id="CHEBI:43474"/>
        <dbReference type="ChEBI" id="CHEBI:57822"/>
        <dbReference type="ChEBI" id="CHEBI:61386"/>
        <dbReference type="ChEBI" id="CHEBI:83905"/>
        <dbReference type="ChEBI" id="CHEBI:456216"/>
        <dbReference type="EC" id="6.3.2.10"/>
    </reaction>
</comment>
<accession>A0A8I0MXP8</accession>
<evidence type="ECO:0000256" key="7">
    <source>
        <dbReference type="ARBA" id="ARBA00022984"/>
    </source>
</evidence>
<evidence type="ECO:0000256" key="1">
    <source>
        <dbReference type="ARBA" id="ARBA00022490"/>
    </source>
</evidence>
<gene>
    <name evidence="10 15" type="primary">murF</name>
    <name evidence="15" type="ORF">PPEP_a1660</name>
</gene>
<feature type="binding site" evidence="10">
    <location>
        <begin position="108"/>
        <end position="114"/>
    </location>
    <ligand>
        <name>ATP</name>
        <dbReference type="ChEBI" id="CHEBI:30616"/>
    </ligand>
</feature>
<evidence type="ECO:0000256" key="2">
    <source>
        <dbReference type="ARBA" id="ARBA00022598"/>
    </source>
</evidence>
<dbReference type="Gene3D" id="3.40.1390.10">
    <property type="entry name" value="MurE/MurF, N-terminal domain"/>
    <property type="match status" value="1"/>
</dbReference>
<keyword evidence="1 10" id="KW-0963">Cytoplasm</keyword>
<evidence type="ECO:0000256" key="11">
    <source>
        <dbReference type="RuleBase" id="RU004136"/>
    </source>
</evidence>
<dbReference type="InterPro" id="IPR036615">
    <property type="entry name" value="Mur_ligase_C_dom_sf"/>
</dbReference>
<dbReference type="SUPFAM" id="SSF53244">
    <property type="entry name" value="MurD-like peptide ligases, peptide-binding domain"/>
    <property type="match status" value="1"/>
</dbReference>
<dbReference type="InterPro" id="IPR004101">
    <property type="entry name" value="Mur_ligase_C"/>
</dbReference>
<evidence type="ECO:0000313" key="16">
    <source>
        <dbReference type="Proteomes" id="UP000660708"/>
    </source>
</evidence>
<evidence type="ECO:0000256" key="3">
    <source>
        <dbReference type="ARBA" id="ARBA00022618"/>
    </source>
</evidence>
<evidence type="ECO:0000313" key="15">
    <source>
        <dbReference type="EMBL" id="MBE0347248.1"/>
    </source>
</evidence>
<comment type="function">
    <text evidence="10 11">Involved in cell wall formation. Catalyzes the final step in the synthesis of UDP-N-acetylmuramoyl-pentapeptide, the precursor of murein.</text>
</comment>
<feature type="domain" description="Mur ligase C-terminal" evidence="13">
    <location>
        <begin position="316"/>
        <end position="438"/>
    </location>
</feature>
<comment type="pathway">
    <text evidence="10 11">Cell wall biogenesis; peptidoglycan biosynthesis.</text>
</comment>
<name>A0A8I0MXP8_9GAMM</name>
<keyword evidence="4 10" id="KW-0547">Nucleotide-binding</keyword>
<keyword evidence="9 10" id="KW-0961">Cell wall biogenesis/degradation</keyword>
<organism evidence="15 16">
    <name type="scientific">Pseudoalteromonas peptidolytica F12-50-A1</name>
    <dbReference type="NCBI Taxonomy" id="1315280"/>
    <lineage>
        <taxon>Bacteria</taxon>
        <taxon>Pseudomonadati</taxon>
        <taxon>Pseudomonadota</taxon>
        <taxon>Gammaproteobacteria</taxon>
        <taxon>Alteromonadales</taxon>
        <taxon>Pseudoalteromonadaceae</taxon>
        <taxon>Pseudoalteromonas</taxon>
    </lineage>
</organism>
<dbReference type="InterPro" id="IPR005863">
    <property type="entry name" value="UDP-N-AcMur_synth"/>
</dbReference>
<protein>
    <recommendedName>
        <fullName evidence="10 11">UDP-N-acetylmuramoyl-tripeptide--D-alanyl-D-alanine ligase</fullName>
        <ecNumber evidence="10 11">6.3.2.10</ecNumber>
    </recommendedName>
    <alternativeName>
        <fullName evidence="10">D-alanyl-D-alanine-adding enzyme</fullName>
    </alternativeName>
</protein>
<evidence type="ECO:0000256" key="10">
    <source>
        <dbReference type="HAMAP-Rule" id="MF_02019"/>
    </source>
</evidence>
<dbReference type="InterPro" id="IPR051046">
    <property type="entry name" value="MurCDEF_CellWall_CoF430Synth"/>
</dbReference>
<comment type="caution">
    <text evidence="15">The sequence shown here is derived from an EMBL/GenBank/DDBJ whole genome shotgun (WGS) entry which is preliminary data.</text>
</comment>
<dbReference type="SUPFAM" id="SSF63418">
    <property type="entry name" value="MurE/MurF N-terminal domain"/>
    <property type="match status" value="1"/>
</dbReference>
<dbReference type="Pfam" id="PF01225">
    <property type="entry name" value="Mur_ligase"/>
    <property type="match status" value="1"/>
</dbReference>
<feature type="domain" description="Mur ligase N-terminal catalytic" evidence="12">
    <location>
        <begin position="25"/>
        <end position="71"/>
    </location>
</feature>
<evidence type="ECO:0000259" key="13">
    <source>
        <dbReference type="Pfam" id="PF02875"/>
    </source>
</evidence>
<keyword evidence="16" id="KW-1185">Reference proteome</keyword>
<dbReference type="GO" id="GO:0008360">
    <property type="term" value="P:regulation of cell shape"/>
    <property type="evidence" value="ECO:0007669"/>
    <property type="project" value="UniProtKB-KW"/>
</dbReference>
<dbReference type="GO" id="GO:0005524">
    <property type="term" value="F:ATP binding"/>
    <property type="evidence" value="ECO:0007669"/>
    <property type="project" value="UniProtKB-UniRule"/>
</dbReference>
<dbReference type="GO" id="GO:0005737">
    <property type="term" value="C:cytoplasm"/>
    <property type="evidence" value="ECO:0007669"/>
    <property type="project" value="UniProtKB-SubCell"/>
</dbReference>
<keyword evidence="5 10" id="KW-0067">ATP-binding</keyword>
<dbReference type="GO" id="GO:0047480">
    <property type="term" value="F:UDP-N-acetylmuramoyl-tripeptide-D-alanyl-D-alanine ligase activity"/>
    <property type="evidence" value="ECO:0007669"/>
    <property type="project" value="UniProtKB-UniRule"/>
</dbReference>
<evidence type="ECO:0000256" key="9">
    <source>
        <dbReference type="ARBA" id="ARBA00023316"/>
    </source>
</evidence>
<evidence type="ECO:0000256" key="4">
    <source>
        <dbReference type="ARBA" id="ARBA00022741"/>
    </source>
</evidence>
<evidence type="ECO:0000256" key="8">
    <source>
        <dbReference type="ARBA" id="ARBA00023306"/>
    </source>
</evidence>
<dbReference type="Pfam" id="PF02875">
    <property type="entry name" value="Mur_ligase_C"/>
    <property type="match status" value="1"/>
</dbReference>
<dbReference type="GO" id="GO:0071555">
    <property type="term" value="P:cell wall organization"/>
    <property type="evidence" value="ECO:0007669"/>
    <property type="project" value="UniProtKB-KW"/>
</dbReference>
<keyword evidence="7 10" id="KW-0573">Peptidoglycan synthesis</keyword>
<dbReference type="GO" id="GO:0051301">
    <property type="term" value="P:cell division"/>
    <property type="evidence" value="ECO:0007669"/>
    <property type="project" value="UniProtKB-KW"/>
</dbReference>
<dbReference type="PANTHER" id="PTHR43024:SF1">
    <property type="entry name" value="UDP-N-ACETYLMURAMOYL-TRIPEPTIDE--D-ALANYL-D-ALANINE LIGASE"/>
    <property type="match status" value="1"/>
</dbReference>
<dbReference type="EMBL" id="AQHF01000026">
    <property type="protein sequence ID" value="MBE0347248.1"/>
    <property type="molecule type" value="Genomic_DNA"/>
</dbReference>
<dbReference type="Gene3D" id="3.90.190.20">
    <property type="entry name" value="Mur ligase, C-terminal domain"/>
    <property type="match status" value="1"/>
</dbReference>
<dbReference type="Proteomes" id="UP000660708">
    <property type="component" value="Unassembled WGS sequence"/>
</dbReference>
<dbReference type="EC" id="6.3.2.10" evidence="10 11"/>
<dbReference type="NCBIfam" id="TIGR01143">
    <property type="entry name" value="murF"/>
    <property type="match status" value="1"/>
</dbReference>
<evidence type="ECO:0000259" key="12">
    <source>
        <dbReference type="Pfam" id="PF01225"/>
    </source>
</evidence>
<dbReference type="InterPro" id="IPR035911">
    <property type="entry name" value="MurE/MurF_N"/>
</dbReference>
<dbReference type="Gene3D" id="3.40.1190.10">
    <property type="entry name" value="Mur-like, catalytic domain"/>
    <property type="match status" value="1"/>
</dbReference>
<dbReference type="InterPro" id="IPR013221">
    <property type="entry name" value="Mur_ligase_cen"/>
</dbReference>
<dbReference type="GO" id="GO:0009252">
    <property type="term" value="P:peptidoglycan biosynthetic process"/>
    <property type="evidence" value="ECO:0007669"/>
    <property type="project" value="UniProtKB-UniRule"/>
</dbReference>
<dbReference type="AlphaFoldDB" id="A0A8I0MXP8"/>
<dbReference type="RefSeq" id="WP_147389040.1">
    <property type="nucleotide sequence ID" value="NZ_AQHF01000026.1"/>
</dbReference>
<keyword evidence="6 10" id="KW-0133">Cell shape</keyword>
<dbReference type="PANTHER" id="PTHR43024">
    <property type="entry name" value="UDP-N-ACETYLMURAMOYL-TRIPEPTIDE--D-ALANYL-D-ALANINE LIGASE"/>
    <property type="match status" value="1"/>
</dbReference>
<comment type="similarity">
    <text evidence="10">Belongs to the MurCDEF family. MurF subfamily.</text>
</comment>
<dbReference type="Pfam" id="PF08245">
    <property type="entry name" value="Mur_ligase_M"/>
    <property type="match status" value="1"/>
</dbReference>
<reference evidence="15 16" key="1">
    <citation type="submission" date="2015-06" db="EMBL/GenBank/DDBJ databases">
        <title>Genome sequence of Pseudoalteromonas peptidolytica.</title>
        <authorList>
            <person name="Xie B.-B."/>
            <person name="Rong J.-C."/>
            <person name="Qin Q.-L."/>
            <person name="Zhang Y.-Z."/>
        </authorList>
    </citation>
    <scope>NUCLEOTIDE SEQUENCE [LARGE SCALE GENOMIC DNA]</scope>
    <source>
        <strain evidence="15 16">F12-50-A1</strain>
    </source>
</reference>
<dbReference type="SUPFAM" id="SSF53623">
    <property type="entry name" value="MurD-like peptide ligases, catalytic domain"/>
    <property type="match status" value="1"/>
</dbReference>
<comment type="subcellular location">
    <subcellularLocation>
        <location evidence="10 11">Cytoplasm</location>
    </subcellularLocation>
</comment>
<dbReference type="UniPathway" id="UPA00219"/>
<evidence type="ECO:0000256" key="5">
    <source>
        <dbReference type="ARBA" id="ARBA00022840"/>
    </source>
</evidence>
<keyword evidence="3 10" id="KW-0132">Cell division</keyword>
<dbReference type="InterPro" id="IPR036565">
    <property type="entry name" value="Mur-like_cat_sf"/>
</dbReference>
<sequence length="464" mass="49579">MIKMDFSWLAAVLKTSYNGENLAVANINTDTRTIESGEVFLALKGPNFDGHRFLEVAKARGAIAAIVSCPDEDIDLVQFVVDDTRIALGQIGKAVIDTVAPKTIAITGSVGKTTVKEMCAAILAQKGKVLATKGNFNNDIGVPLTLLRLTEEDQYAVVELGANHLGEIAYTTALVSPDVATVCNVAPAHIEGFGSIDGVGKAKGEIFSGLKVNGVAVINADSDYAAMWQENLTVTNVKRYSLHEQLDIWVDEVALDELARPTFKLCRDNQSVRVSLPLSGQHNVSNALIAAALTTELGASLEEVATGLAQMAEVKGRVNMIQVSDTLRVVDDTYNANVKSVNAAIDLLASMSGYKVLALGDMAELGEGAREYHKEVGEYAKQQGIDELFSLGVLSSSASNVFEKPNRHFSTRESLMKALKVVLAEQSGRCTVIVKGSRSARMELLVEELVNAGQSDSETGEVTC</sequence>
<proteinExistence type="inferred from homology"/>
<evidence type="ECO:0000259" key="14">
    <source>
        <dbReference type="Pfam" id="PF08245"/>
    </source>
</evidence>